<sequence>MVSFTEFLLPALFAFLFVPTASATPWPSTFQLNTHRTHYFSADKSLKLEAFHPESIFEAGFYLSRFGVEGVDPLPSYRQYPRDIPDLGSTALSFLASKLGISEGNILLRAIARGQVAQYVFVAQQINGIPIANAVANIAFNSNGMVSSLSSSLVKLSGSADINPSVSVGDATATAEKALKGTYNGHNTTLEFVVQPSGYAALSHVIQIQNDTAGTWYEAFIDAHDNTLLSVTDFVARASYRVLPIHELDPTQGFQTVVDPQDMTASPNGWHQEFSTTTDLTAGNNAIAYKGSQLINITVQTSDVLNFIYDVDLTQDPTSGTNVQAATTNAFYVVNTFHDFTYKYGFTETTFNFQTNDFNNGGQGFDRILVSVQDDYGINDAVFATPPDGQSGKMQLYLYVKFSPRRDSALQNDLVIHECQHGASNRMTGGGTARCFQTSESAGVAEGYADAMADWVSQGSTTADFVFGQYVSTGSTGLRNYAYSTSNVTNPLRYSSLNGMTDAHNMGEVWANTLHNVYAALVITKGWSTNALTDPTTNEGNVVWLHLFIDALLLQPCNPTFLNARDAWIQADANRYGGAHTCLLWVTFASRGFGVNATNFVDDISYPPDCDC</sequence>
<comment type="subcellular location">
    <subcellularLocation>
        <location evidence="1 13">Secreted</location>
    </subcellularLocation>
</comment>
<evidence type="ECO:0000256" key="13">
    <source>
        <dbReference type="RuleBase" id="RU364017"/>
    </source>
</evidence>
<keyword evidence="3 13" id="KW-0964">Secreted</keyword>
<name>A0AAD4LFC2_9AGAM</name>
<dbReference type="Gene3D" id="1.10.390.10">
    <property type="entry name" value="Neutral Protease Domain 2"/>
    <property type="match status" value="1"/>
</dbReference>
<dbReference type="Proteomes" id="UP001201163">
    <property type="component" value="Unassembled WGS sequence"/>
</dbReference>
<feature type="chain" id="PRO_5041781406" description="Extracellular metalloproteinase" evidence="13">
    <location>
        <begin position="24"/>
        <end position="612"/>
    </location>
</feature>
<feature type="binding site" evidence="12">
    <location>
        <position position="446"/>
    </location>
    <ligand>
        <name>Zn(2+)</name>
        <dbReference type="ChEBI" id="CHEBI:29105"/>
        <note>catalytic</note>
    </ligand>
</feature>
<evidence type="ECO:0000259" key="14">
    <source>
        <dbReference type="Pfam" id="PF07504"/>
    </source>
</evidence>
<keyword evidence="7 13" id="KW-0378">Hydrolase</keyword>
<protein>
    <recommendedName>
        <fullName evidence="13">Extracellular metalloproteinase</fullName>
        <ecNumber evidence="13">3.4.24.-</ecNumber>
    </recommendedName>
    <alternativeName>
        <fullName evidence="13">Fungalysin</fullName>
    </alternativeName>
</protein>
<dbReference type="InterPro" id="IPR011096">
    <property type="entry name" value="FTP_domain"/>
</dbReference>
<evidence type="ECO:0000256" key="1">
    <source>
        <dbReference type="ARBA" id="ARBA00004613"/>
    </source>
</evidence>
<reference evidence="15" key="1">
    <citation type="submission" date="2022-01" db="EMBL/GenBank/DDBJ databases">
        <title>Comparative genomics reveals a dynamic genome evolution in the ectomycorrhizal milk-cap (Lactarius) mushrooms.</title>
        <authorList>
            <consortium name="DOE Joint Genome Institute"/>
            <person name="Lebreton A."/>
            <person name="Tang N."/>
            <person name="Kuo A."/>
            <person name="LaButti K."/>
            <person name="Drula E."/>
            <person name="Barry K."/>
            <person name="Clum A."/>
            <person name="Lipzen A."/>
            <person name="Mousain D."/>
            <person name="Ng V."/>
            <person name="Wang R."/>
            <person name="Wang X."/>
            <person name="Dai Y."/>
            <person name="Henrissat B."/>
            <person name="Grigoriev I.V."/>
            <person name="Guerin-Laguette A."/>
            <person name="Yu F."/>
            <person name="Martin F.M."/>
        </authorList>
    </citation>
    <scope>NUCLEOTIDE SEQUENCE</scope>
    <source>
        <strain evidence="15">QP</strain>
    </source>
</reference>
<feature type="binding site" evidence="12">
    <location>
        <position position="417"/>
    </location>
    <ligand>
        <name>Zn(2+)</name>
        <dbReference type="ChEBI" id="CHEBI:29105"/>
        <note>catalytic</note>
    </ligand>
</feature>
<evidence type="ECO:0000256" key="7">
    <source>
        <dbReference type="ARBA" id="ARBA00022801"/>
    </source>
</evidence>
<dbReference type="PRINTS" id="PR00999">
    <property type="entry name" value="FUNGALYSIN"/>
</dbReference>
<evidence type="ECO:0000256" key="12">
    <source>
        <dbReference type="PIRSR" id="PIRSR601842-2"/>
    </source>
</evidence>
<evidence type="ECO:0000256" key="2">
    <source>
        <dbReference type="ARBA" id="ARBA00006006"/>
    </source>
</evidence>
<evidence type="ECO:0000313" key="15">
    <source>
        <dbReference type="EMBL" id="KAH8991262.1"/>
    </source>
</evidence>
<evidence type="ECO:0000256" key="3">
    <source>
        <dbReference type="ARBA" id="ARBA00022525"/>
    </source>
</evidence>
<dbReference type="SUPFAM" id="SSF55486">
    <property type="entry name" value="Metalloproteases ('zincins'), catalytic domain"/>
    <property type="match status" value="1"/>
</dbReference>
<proteinExistence type="inferred from homology"/>
<evidence type="ECO:0000256" key="10">
    <source>
        <dbReference type="ARBA" id="ARBA00023145"/>
    </source>
</evidence>
<evidence type="ECO:0000256" key="6">
    <source>
        <dbReference type="ARBA" id="ARBA00022729"/>
    </source>
</evidence>
<dbReference type="CDD" id="cd09596">
    <property type="entry name" value="M36"/>
    <property type="match status" value="1"/>
</dbReference>
<dbReference type="InterPro" id="IPR001842">
    <property type="entry name" value="Peptidase_M36"/>
</dbReference>
<keyword evidence="6 13" id="KW-0732">Signal</keyword>
<dbReference type="PANTHER" id="PTHR33478">
    <property type="entry name" value="EXTRACELLULAR METALLOPROTEINASE MEP"/>
    <property type="match status" value="1"/>
</dbReference>
<dbReference type="Pfam" id="PF02128">
    <property type="entry name" value="Peptidase_M36"/>
    <property type="match status" value="1"/>
</dbReference>
<dbReference type="GO" id="GO:0008270">
    <property type="term" value="F:zinc ion binding"/>
    <property type="evidence" value="ECO:0007669"/>
    <property type="project" value="InterPro"/>
</dbReference>
<dbReference type="AlphaFoldDB" id="A0AAD4LFC2"/>
<keyword evidence="8 12" id="KW-0862">Zinc</keyword>
<dbReference type="Pfam" id="PF07504">
    <property type="entry name" value="FTP"/>
    <property type="match status" value="1"/>
</dbReference>
<evidence type="ECO:0000256" key="11">
    <source>
        <dbReference type="PIRSR" id="PIRSR601842-1"/>
    </source>
</evidence>
<gene>
    <name evidence="15" type="ORF">EDB92DRAFT_2088058</name>
</gene>
<dbReference type="GO" id="GO:0006508">
    <property type="term" value="P:proteolysis"/>
    <property type="evidence" value="ECO:0007669"/>
    <property type="project" value="UniProtKB-KW"/>
</dbReference>
<organism evidence="15 16">
    <name type="scientific">Lactarius akahatsu</name>
    <dbReference type="NCBI Taxonomy" id="416441"/>
    <lineage>
        <taxon>Eukaryota</taxon>
        <taxon>Fungi</taxon>
        <taxon>Dikarya</taxon>
        <taxon>Basidiomycota</taxon>
        <taxon>Agaricomycotina</taxon>
        <taxon>Agaricomycetes</taxon>
        <taxon>Russulales</taxon>
        <taxon>Russulaceae</taxon>
        <taxon>Lactarius</taxon>
    </lineage>
</organism>
<dbReference type="GO" id="GO:0005615">
    <property type="term" value="C:extracellular space"/>
    <property type="evidence" value="ECO:0007669"/>
    <property type="project" value="InterPro"/>
</dbReference>
<keyword evidence="9 13" id="KW-0482">Metalloprotease</keyword>
<dbReference type="Gene3D" id="3.10.170.10">
    <property type="match status" value="1"/>
</dbReference>
<comment type="similarity">
    <text evidence="2 13">Belongs to the peptidase M36 family.</text>
</comment>
<evidence type="ECO:0000256" key="9">
    <source>
        <dbReference type="ARBA" id="ARBA00023049"/>
    </source>
</evidence>
<accession>A0AAD4LFC2</accession>
<dbReference type="GO" id="GO:0004222">
    <property type="term" value="F:metalloendopeptidase activity"/>
    <property type="evidence" value="ECO:0007669"/>
    <property type="project" value="InterPro"/>
</dbReference>
<dbReference type="EC" id="3.4.24.-" evidence="13"/>
<evidence type="ECO:0000256" key="8">
    <source>
        <dbReference type="ARBA" id="ARBA00022833"/>
    </source>
</evidence>
<evidence type="ECO:0000256" key="4">
    <source>
        <dbReference type="ARBA" id="ARBA00022670"/>
    </source>
</evidence>
<comment type="caution">
    <text evidence="15">The sequence shown here is derived from an EMBL/GenBank/DDBJ whole genome shotgun (WGS) entry which is preliminary data.</text>
</comment>
<feature type="domain" description="FTP" evidence="14">
    <location>
        <begin position="119"/>
        <end position="153"/>
    </location>
</feature>
<dbReference type="PANTHER" id="PTHR33478:SF1">
    <property type="entry name" value="EXTRACELLULAR METALLOPROTEINASE MEP"/>
    <property type="match status" value="1"/>
</dbReference>
<dbReference type="InterPro" id="IPR027268">
    <property type="entry name" value="Peptidase_M4/M1_CTD_sf"/>
</dbReference>
<keyword evidence="16" id="KW-1185">Reference proteome</keyword>
<dbReference type="InterPro" id="IPR050371">
    <property type="entry name" value="Fungal_virulence_M36"/>
</dbReference>
<feature type="signal peptide" evidence="13">
    <location>
        <begin position="1"/>
        <end position="23"/>
    </location>
</feature>
<feature type="binding site" evidence="12">
    <location>
        <position position="421"/>
    </location>
    <ligand>
        <name>Zn(2+)</name>
        <dbReference type="ChEBI" id="CHEBI:29105"/>
        <note>catalytic</note>
    </ligand>
</feature>
<keyword evidence="5 12" id="KW-0479">Metal-binding</keyword>
<feature type="active site" evidence="11">
    <location>
        <position position="418"/>
    </location>
</feature>
<keyword evidence="10 13" id="KW-0865">Zymogen</keyword>
<keyword evidence="4 13" id="KW-0645">Protease</keyword>
<evidence type="ECO:0000256" key="5">
    <source>
        <dbReference type="ARBA" id="ARBA00022723"/>
    </source>
</evidence>
<evidence type="ECO:0000313" key="16">
    <source>
        <dbReference type="Proteomes" id="UP001201163"/>
    </source>
</evidence>
<comment type="cofactor">
    <cofactor evidence="12">
        <name>Zn(2+)</name>
        <dbReference type="ChEBI" id="CHEBI:29105"/>
    </cofactor>
    <text evidence="12">Binds 1 zinc ion per subunit.</text>
</comment>
<dbReference type="EMBL" id="JAKELL010000027">
    <property type="protein sequence ID" value="KAH8991262.1"/>
    <property type="molecule type" value="Genomic_DNA"/>
</dbReference>